<keyword evidence="1" id="KW-1133">Transmembrane helix</keyword>
<evidence type="ECO:0000313" key="3">
    <source>
        <dbReference type="Proteomes" id="UP000095209"/>
    </source>
</evidence>
<accession>A0A1E5LIE8</accession>
<evidence type="ECO:0000256" key="1">
    <source>
        <dbReference type="SAM" id="Phobius"/>
    </source>
</evidence>
<gene>
    <name evidence="2" type="ORF">BFG57_11005</name>
</gene>
<feature type="transmembrane region" description="Helical" evidence="1">
    <location>
        <begin position="6"/>
        <end position="24"/>
    </location>
</feature>
<dbReference type="EMBL" id="MJEH01000008">
    <property type="protein sequence ID" value="OEH93841.1"/>
    <property type="molecule type" value="Genomic_DNA"/>
</dbReference>
<dbReference type="AlphaFoldDB" id="A0A1E5LIE8"/>
<keyword evidence="1" id="KW-0812">Transmembrane</keyword>
<proteinExistence type="predicted"/>
<name>A0A1E5LIE8_9BACI</name>
<keyword evidence="1" id="KW-0472">Membrane</keyword>
<sequence>MKKYKIILLVAIVLTLGICTFMIYEKTFKPTSQSMGLTKIYKTVSEISNDSELVIKASISNHYEENERYLSSDQKKEERIYDVEIITIYQNLTSKEIAEGDVIRLAHTVEIYINEQPISQIEGFGIDIKEGHYLLFLNSYTDKNTGEVVYVQNPKHMYKKTWWKFRNIASKELPKISEKEVMDAIK</sequence>
<dbReference type="RefSeq" id="WP_069716132.1">
    <property type="nucleotide sequence ID" value="NZ_MJEH01000008.1"/>
</dbReference>
<reference evidence="2 3" key="1">
    <citation type="submission" date="2016-08" db="EMBL/GenBank/DDBJ databases">
        <title>Genome of Bacillus solimangrovi GH2-4.</title>
        <authorList>
            <person name="Lim S."/>
            <person name="Kim B.-C."/>
        </authorList>
    </citation>
    <scope>NUCLEOTIDE SEQUENCE [LARGE SCALE GENOMIC DNA]</scope>
    <source>
        <strain evidence="2 3">GH2-4</strain>
    </source>
</reference>
<evidence type="ECO:0000313" key="2">
    <source>
        <dbReference type="EMBL" id="OEH93841.1"/>
    </source>
</evidence>
<protein>
    <submittedName>
        <fullName evidence="2">Uncharacterized protein</fullName>
    </submittedName>
</protein>
<dbReference type="OrthoDB" id="2476631at2"/>
<dbReference type="Proteomes" id="UP000095209">
    <property type="component" value="Unassembled WGS sequence"/>
</dbReference>
<keyword evidence="3" id="KW-1185">Reference proteome</keyword>
<organism evidence="2 3">
    <name type="scientific">Bacillus solimangrovi</name>
    <dbReference type="NCBI Taxonomy" id="1305675"/>
    <lineage>
        <taxon>Bacteria</taxon>
        <taxon>Bacillati</taxon>
        <taxon>Bacillota</taxon>
        <taxon>Bacilli</taxon>
        <taxon>Bacillales</taxon>
        <taxon>Bacillaceae</taxon>
        <taxon>Bacillus</taxon>
    </lineage>
</organism>
<comment type="caution">
    <text evidence="2">The sequence shown here is derived from an EMBL/GenBank/DDBJ whole genome shotgun (WGS) entry which is preliminary data.</text>
</comment>